<evidence type="ECO:0000313" key="3">
    <source>
        <dbReference type="Proteomes" id="UP000198312"/>
    </source>
</evidence>
<dbReference type="EMBL" id="CP022315">
    <property type="protein sequence ID" value="ASK61480.1"/>
    <property type="molecule type" value="Genomic_DNA"/>
</dbReference>
<evidence type="ECO:0000313" key="2">
    <source>
        <dbReference type="EMBL" id="ASK61480.1"/>
    </source>
</evidence>
<dbReference type="InterPro" id="IPR001279">
    <property type="entry name" value="Metallo-B-lactamas"/>
</dbReference>
<dbReference type="Pfam" id="PF00753">
    <property type="entry name" value="Lactamase_B"/>
    <property type="match status" value="1"/>
</dbReference>
<dbReference type="SUPFAM" id="SSF56281">
    <property type="entry name" value="Metallo-hydrolase/oxidoreductase"/>
    <property type="match status" value="1"/>
</dbReference>
<gene>
    <name evidence="2" type="ORF">CFK37_04475</name>
</gene>
<dbReference type="OrthoDB" id="9761531at2"/>
<evidence type="ECO:0000259" key="1">
    <source>
        <dbReference type="SMART" id="SM00849"/>
    </source>
</evidence>
<dbReference type="InterPro" id="IPR036866">
    <property type="entry name" value="RibonucZ/Hydroxyglut_hydro"/>
</dbReference>
<sequence>MEMKKPIRIDDRIYLIDGFDLGKPERTGTYVIEEDELTLIETGPSPSVKYVKSGLDSLGFALEEVKYIIVTHVHLDHAGGAGLLVRDCPNAKVVVHPRGARHLAAPKKLAAGARAVYGESFTELFDPIVPIEEDKLIVKGEGEELKIGSDCTLEFFDTPGHAKHHFSIYDPVSNGIFTGDTVGIRYQQLVRDGIDFFLPSTSPNHFDPVAMQTSINRVRALHVDRIYFGHFGMTTKIDKALDQVSEWLDVFVEEGEKVYASKGGYAELANRLVFRVKEYLGSIHVSDEHDVYYLINLDMQVSSLGIIDYFQKLKI</sequence>
<dbReference type="RefSeq" id="WP_089060757.1">
    <property type="nucleotide sequence ID" value="NZ_CP022315.1"/>
</dbReference>
<dbReference type="Gene3D" id="3.60.15.10">
    <property type="entry name" value="Ribonuclease Z/Hydroxyacylglutathione hydrolase-like"/>
    <property type="match status" value="1"/>
</dbReference>
<protein>
    <submittedName>
        <fullName evidence="2">MBL fold metallo-hydrolase</fullName>
    </submittedName>
</protein>
<reference evidence="2 3" key="1">
    <citation type="submission" date="2017-07" db="EMBL/GenBank/DDBJ databases">
        <title>Virgibacillus sp. LM2416.</title>
        <authorList>
            <person name="Tak E.J."/>
            <person name="Bae J.-W."/>
        </authorList>
    </citation>
    <scope>NUCLEOTIDE SEQUENCE [LARGE SCALE GENOMIC DNA]</scope>
    <source>
        <strain evidence="2 3">LM2416</strain>
    </source>
</reference>
<dbReference type="PANTHER" id="PTHR42951">
    <property type="entry name" value="METALLO-BETA-LACTAMASE DOMAIN-CONTAINING"/>
    <property type="match status" value="1"/>
</dbReference>
<dbReference type="KEGG" id="vil:CFK37_04475"/>
<accession>A0A220U086</accession>
<dbReference type="Proteomes" id="UP000198312">
    <property type="component" value="Chromosome"/>
</dbReference>
<dbReference type="InterPro" id="IPR050855">
    <property type="entry name" value="NDM-1-like"/>
</dbReference>
<dbReference type="GO" id="GO:0016787">
    <property type="term" value="F:hydrolase activity"/>
    <property type="evidence" value="ECO:0007669"/>
    <property type="project" value="UniProtKB-KW"/>
</dbReference>
<feature type="domain" description="Metallo-beta-lactamase" evidence="1">
    <location>
        <begin position="26"/>
        <end position="230"/>
    </location>
</feature>
<dbReference type="AlphaFoldDB" id="A0A220U086"/>
<dbReference type="PANTHER" id="PTHR42951:SF22">
    <property type="entry name" value="METALLO BETA-LACTAMASE SUPERFAMILY LIPOPROTEIN"/>
    <property type="match status" value="1"/>
</dbReference>
<keyword evidence="2" id="KW-0378">Hydrolase</keyword>
<proteinExistence type="predicted"/>
<dbReference type="SMART" id="SM00849">
    <property type="entry name" value="Lactamase_B"/>
    <property type="match status" value="1"/>
</dbReference>
<dbReference type="CDD" id="cd07726">
    <property type="entry name" value="ST1585-like_MBL-fold"/>
    <property type="match status" value="1"/>
</dbReference>
<keyword evidence="3" id="KW-1185">Reference proteome</keyword>
<dbReference type="InterPro" id="IPR037482">
    <property type="entry name" value="ST1585_MBL-fold"/>
</dbReference>
<name>A0A220U086_9BACI</name>
<organism evidence="2 3">
    <name type="scientific">Virgibacillus phasianinus</name>
    <dbReference type="NCBI Taxonomy" id="2017483"/>
    <lineage>
        <taxon>Bacteria</taxon>
        <taxon>Bacillati</taxon>
        <taxon>Bacillota</taxon>
        <taxon>Bacilli</taxon>
        <taxon>Bacillales</taxon>
        <taxon>Bacillaceae</taxon>
        <taxon>Virgibacillus</taxon>
    </lineage>
</organism>